<keyword evidence="6" id="KW-0472">Membrane</keyword>
<comment type="similarity">
    <text evidence="2">Belongs to the glycosyl hydrolase 13 family.</text>
</comment>
<dbReference type="SMART" id="SM00642">
    <property type="entry name" value="Aamy"/>
    <property type="match status" value="1"/>
</dbReference>
<dbReference type="AlphaFoldDB" id="A0A7R9G9L7"/>
<dbReference type="OrthoDB" id="1740265at2759"/>
<dbReference type="InterPro" id="IPR017853">
    <property type="entry name" value="GH"/>
</dbReference>
<accession>A0A7R9G9L7</accession>
<name>A0A7R9G9L7_9CRUS</name>
<keyword evidence="5" id="KW-0378">Hydrolase</keyword>
<organism evidence="8">
    <name type="scientific">Notodromas monacha</name>
    <dbReference type="NCBI Taxonomy" id="399045"/>
    <lineage>
        <taxon>Eukaryota</taxon>
        <taxon>Metazoa</taxon>
        <taxon>Ecdysozoa</taxon>
        <taxon>Arthropoda</taxon>
        <taxon>Crustacea</taxon>
        <taxon>Oligostraca</taxon>
        <taxon>Ostracoda</taxon>
        <taxon>Podocopa</taxon>
        <taxon>Podocopida</taxon>
        <taxon>Cypridocopina</taxon>
        <taxon>Cypridoidea</taxon>
        <taxon>Cyprididae</taxon>
        <taxon>Notodromas</taxon>
    </lineage>
</organism>
<evidence type="ECO:0000256" key="4">
    <source>
        <dbReference type="ARBA" id="ARBA00023180"/>
    </source>
</evidence>
<comment type="catalytic activity">
    <reaction evidence="1">
        <text>Hydrolysis of terminal, non-reducing (1-&gt;4)-linked alpha-D-glucose residues with release of alpha-D-glucose.</text>
        <dbReference type="EC" id="3.2.1.20"/>
    </reaction>
</comment>
<evidence type="ECO:0000313" key="9">
    <source>
        <dbReference type="Proteomes" id="UP000678499"/>
    </source>
</evidence>
<dbReference type="EC" id="3.2.1.20" evidence="3"/>
<evidence type="ECO:0000256" key="5">
    <source>
        <dbReference type="ARBA" id="ARBA00023295"/>
    </source>
</evidence>
<dbReference type="Gene3D" id="2.60.40.1180">
    <property type="entry name" value="Golgi alpha-mannosidase II"/>
    <property type="match status" value="1"/>
</dbReference>
<dbReference type="Gene3D" id="3.20.20.80">
    <property type="entry name" value="Glycosidases"/>
    <property type="match status" value="1"/>
</dbReference>
<sequence>MIHVLESVFSTIFWSFWIVSFTSVFILLMLGLKLPTVSRLEWWQGPSPIYQIYPKSFQDSNGDGIGDLKGIQKRLGYLQRLGIKTVWLSPIYQSPMKDNGYDISNFKQVDPVFGTLEDFKSLVGDMKSKDMKLLMDFVVNHTSDQHEWFQKSVKRIPPYSDYYVWSDPMRGTKDQPPNNWLSVFGGSAWTFNKQRKQFYLHQFFPEQPDLNLRSTAVRNEILDIFRFWMDEGVHGFRLDAIKHGFEDMNFDGKNEPSRPGFRESRTVAGADRNYDSLLHIHTTNQPETFPLLREWRKFLDVHSQKDGVPRVMVSEVYDDPNVVAKYFGIDSFDQLSHFPFNFNLLTDINNDNISGFLMRDSVLKWISRVPPHGWNNWVVGNHDNGRIRSRFDEKIVDAMNMIVILLPGTPVTYYGEELGLADGPEADDAQARDPMGRDVARGPMPWDDTKNAGFCSNKAPWLPLGTDHRTSNVKAQLASQSSHFSVYSALVKLRAQSVFKFGGILLPDATKQIFWFLRHLKGHRSYLIAANVSQQTAEINFRDSNEKGFFRRPPIVTEAGTIVLRSSADVRRRSSVDLRKPVTLQPHEGVVIRLALKLS</sequence>
<dbReference type="Proteomes" id="UP000678499">
    <property type="component" value="Unassembled WGS sequence"/>
</dbReference>
<gene>
    <name evidence="8" type="ORF">NMOB1V02_LOCUS517</name>
</gene>
<evidence type="ECO:0000256" key="2">
    <source>
        <dbReference type="ARBA" id="ARBA00008061"/>
    </source>
</evidence>
<dbReference type="SUPFAM" id="SSF51445">
    <property type="entry name" value="(Trans)glycosidases"/>
    <property type="match status" value="1"/>
</dbReference>
<evidence type="ECO:0000259" key="7">
    <source>
        <dbReference type="SMART" id="SM00642"/>
    </source>
</evidence>
<dbReference type="Gene3D" id="3.90.400.10">
    <property type="entry name" value="Oligo-1,6-glucosidase, Domain 2"/>
    <property type="match status" value="1"/>
</dbReference>
<dbReference type="FunFam" id="3.90.400.10:FF:000001">
    <property type="entry name" value="Maltase A3, isoform A"/>
    <property type="match status" value="1"/>
</dbReference>
<dbReference type="PANTHER" id="PTHR10357:SF179">
    <property type="entry name" value="NEUTRAL AND BASIC AMINO ACID TRANSPORT PROTEIN RBAT"/>
    <property type="match status" value="1"/>
</dbReference>
<reference evidence="8" key="1">
    <citation type="submission" date="2020-11" db="EMBL/GenBank/DDBJ databases">
        <authorList>
            <person name="Tran Van P."/>
        </authorList>
    </citation>
    <scope>NUCLEOTIDE SEQUENCE</scope>
</reference>
<dbReference type="EMBL" id="CAJPEX010000046">
    <property type="protein sequence ID" value="CAG0912742.1"/>
    <property type="molecule type" value="Genomic_DNA"/>
</dbReference>
<dbReference type="Pfam" id="PF00128">
    <property type="entry name" value="Alpha-amylase"/>
    <property type="match status" value="1"/>
</dbReference>
<dbReference type="GO" id="GO:0004558">
    <property type="term" value="F:alpha-1,4-glucosidase activity"/>
    <property type="evidence" value="ECO:0007669"/>
    <property type="project" value="UniProtKB-EC"/>
</dbReference>
<evidence type="ECO:0000256" key="1">
    <source>
        <dbReference type="ARBA" id="ARBA00001657"/>
    </source>
</evidence>
<keyword evidence="6" id="KW-1133">Transmembrane helix</keyword>
<dbReference type="GO" id="GO:0005975">
    <property type="term" value="P:carbohydrate metabolic process"/>
    <property type="evidence" value="ECO:0007669"/>
    <property type="project" value="InterPro"/>
</dbReference>
<dbReference type="PANTHER" id="PTHR10357">
    <property type="entry name" value="ALPHA-AMYLASE FAMILY MEMBER"/>
    <property type="match status" value="1"/>
</dbReference>
<dbReference type="InterPro" id="IPR045857">
    <property type="entry name" value="O16G_dom_2"/>
</dbReference>
<evidence type="ECO:0000256" key="3">
    <source>
        <dbReference type="ARBA" id="ARBA00012741"/>
    </source>
</evidence>
<dbReference type="InterPro" id="IPR013780">
    <property type="entry name" value="Glyco_hydro_b"/>
</dbReference>
<keyword evidence="9" id="KW-1185">Reference proteome</keyword>
<keyword evidence="4" id="KW-0325">Glycoprotein</keyword>
<evidence type="ECO:0000313" key="8">
    <source>
        <dbReference type="EMBL" id="CAD7272590.1"/>
    </source>
</evidence>
<proteinExistence type="inferred from homology"/>
<feature type="domain" description="Glycosyl hydrolase family 13 catalytic" evidence="7">
    <location>
        <begin position="51"/>
        <end position="441"/>
    </location>
</feature>
<dbReference type="EMBL" id="OA882083">
    <property type="protein sequence ID" value="CAD7272590.1"/>
    <property type="molecule type" value="Genomic_DNA"/>
</dbReference>
<keyword evidence="6" id="KW-0812">Transmembrane</keyword>
<dbReference type="InterPro" id="IPR006047">
    <property type="entry name" value="GH13_cat_dom"/>
</dbReference>
<protein>
    <recommendedName>
        <fullName evidence="3">alpha-glucosidase</fullName>
        <ecNumber evidence="3">3.2.1.20</ecNumber>
    </recommendedName>
</protein>
<keyword evidence="5" id="KW-0326">Glycosidase</keyword>
<evidence type="ECO:0000256" key="6">
    <source>
        <dbReference type="SAM" id="Phobius"/>
    </source>
</evidence>
<feature type="transmembrane region" description="Helical" evidence="6">
    <location>
        <begin position="12"/>
        <end position="32"/>
    </location>
</feature>